<comment type="caution">
    <text evidence="2">The sequence shown here is derived from an EMBL/GenBank/DDBJ whole genome shotgun (WGS) entry which is preliminary data.</text>
</comment>
<evidence type="ECO:0000256" key="1">
    <source>
        <dbReference type="SAM" id="MobiDB-lite"/>
    </source>
</evidence>
<sequence length="114" mass="12693">MSTDYNFTGKSVKVRKPQLRITQRLRLLTKLGTGQALTAATKTNGPAGRASQARQIAQRPLSLTSRDTCETYRLKPAFVFSKMSSALLPDTVSMVYICSNRAAWTDHNETDRNL</sequence>
<evidence type="ECO:0000313" key="2">
    <source>
        <dbReference type="EMBL" id="KAK3770615.1"/>
    </source>
</evidence>
<dbReference type="AlphaFoldDB" id="A0AAE0ZJR7"/>
<organism evidence="2 3">
    <name type="scientific">Elysia crispata</name>
    <name type="common">lettuce slug</name>
    <dbReference type="NCBI Taxonomy" id="231223"/>
    <lineage>
        <taxon>Eukaryota</taxon>
        <taxon>Metazoa</taxon>
        <taxon>Spiralia</taxon>
        <taxon>Lophotrochozoa</taxon>
        <taxon>Mollusca</taxon>
        <taxon>Gastropoda</taxon>
        <taxon>Heterobranchia</taxon>
        <taxon>Euthyneura</taxon>
        <taxon>Panpulmonata</taxon>
        <taxon>Sacoglossa</taxon>
        <taxon>Placobranchoidea</taxon>
        <taxon>Plakobranchidae</taxon>
        <taxon>Elysia</taxon>
    </lineage>
</organism>
<feature type="region of interest" description="Disordered" evidence="1">
    <location>
        <begin position="38"/>
        <end position="59"/>
    </location>
</feature>
<evidence type="ECO:0000313" key="3">
    <source>
        <dbReference type="Proteomes" id="UP001283361"/>
    </source>
</evidence>
<name>A0AAE0ZJR7_9GAST</name>
<dbReference type="EMBL" id="JAWDGP010003795">
    <property type="protein sequence ID" value="KAK3770615.1"/>
    <property type="molecule type" value="Genomic_DNA"/>
</dbReference>
<protein>
    <submittedName>
        <fullName evidence="2">Uncharacterized protein</fullName>
    </submittedName>
</protein>
<accession>A0AAE0ZJR7</accession>
<dbReference type="Proteomes" id="UP001283361">
    <property type="component" value="Unassembled WGS sequence"/>
</dbReference>
<gene>
    <name evidence="2" type="ORF">RRG08_052955</name>
</gene>
<keyword evidence="3" id="KW-1185">Reference proteome</keyword>
<proteinExistence type="predicted"/>
<reference evidence="2" key="1">
    <citation type="journal article" date="2023" name="G3 (Bethesda)">
        <title>A reference genome for the long-term kleptoplast-retaining sea slug Elysia crispata morphotype clarki.</title>
        <authorList>
            <person name="Eastman K.E."/>
            <person name="Pendleton A.L."/>
            <person name="Shaikh M.A."/>
            <person name="Suttiyut T."/>
            <person name="Ogas R."/>
            <person name="Tomko P."/>
            <person name="Gavelis G."/>
            <person name="Widhalm J.R."/>
            <person name="Wisecaver J.H."/>
        </authorList>
    </citation>
    <scope>NUCLEOTIDE SEQUENCE</scope>
    <source>
        <strain evidence="2">ECLA1</strain>
    </source>
</reference>